<proteinExistence type="predicted"/>
<dbReference type="Proteomes" id="UP000823405">
    <property type="component" value="Unassembled WGS sequence"/>
</dbReference>
<gene>
    <name evidence="2" type="ORF">BGZ97_002208</name>
</gene>
<evidence type="ECO:0000313" key="3">
    <source>
        <dbReference type="Proteomes" id="UP000823405"/>
    </source>
</evidence>
<evidence type="ECO:0000313" key="2">
    <source>
        <dbReference type="EMBL" id="KAG0319413.1"/>
    </source>
</evidence>
<evidence type="ECO:0000256" key="1">
    <source>
        <dbReference type="SAM" id="SignalP"/>
    </source>
</evidence>
<reference evidence="2" key="1">
    <citation type="journal article" date="2020" name="Fungal Divers.">
        <title>Resolving the Mortierellaceae phylogeny through synthesis of multi-gene phylogenetics and phylogenomics.</title>
        <authorList>
            <person name="Vandepol N."/>
            <person name="Liber J."/>
            <person name="Desiro A."/>
            <person name="Na H."/>
            <person name="Kennedy M."/>
            <person name="Barry K."/>
            <person name="Grigoriev I.V."/>
            <person name="Miller A.N."/>
            <person name="O'Donnell K."/>
            <person name="Stajich J.E."/>
            <person name="Bonito G."/>
        </authorList>
    </citation>
    <scope>NUCLEOTIDE SEQUENCE</scope>
    <source>
        <strain evidence="2">NVP60</strain>
    </source>
</reference>
<dbReference type="EMBL" id="JAAAIN010000148">
    <property type="protein sequence ID" value="KAG0319413.1"/>
    <property type="molecule type" value="Genomic_DNA"/>
</dbReference>
<comment type="caution">
    <text evidence="2">The sequence shown here is derived from an EMBL/GenBank/DDBJ whole genome shotgun (WGS) entry which is preliminary data.</text>
</comment>
<feature type="chain" id="PRO_5040198750" evidence="1">
    <location>
        <begin position="31"/>
        <end position="554"/>
    </location>
</feature>
<name>A0A9P6RK92_9FUNG</name>
<keyword evidence="1" id="KW-0732">Signal</keyword>
<dbReference type="PROSITE" id="PS51257">
    <property type="entry name" value="PROKAR_LIPOPROTEIN"/>
    <property type="match status" value="1"/>
</dbReference>
<dbReference type="AlphaFoldDB" id="A0A9P6RK92"/>
<dbReference type="OrthoDB" id="2323998at2759"/>
<keyword evidence="3" id="KW-1185">Reference proteome</keyword>
<organism evidence="2 3">
    <name type="scientific">Linnemannia gamsii</name>
    <dbReference type="NCBI Taxonomy" id="64522"/>
    <lineage>
        <taxon>Eukaryota</taxon>
        <taxon>Fungi</taxon>
        <taxon>Fungi incertae sedis</taxon>
        <taxon>Mucoromycota</taxon>
        <taxon>Mortierellomycotina</taxon>
        <taxon>Mortierellomycetes</taxon>
        <taxon>Mortierellales</taxon>
        <taxon>Mortierellaceae</taxon>
        <taxon>Linnemannia</taxon>
    </lineage>
</organism>
<sequence>MTRSRTAPMGLMACVALACMTLLNQPYVYAEPASMEIIQPGTPMRSTPVNSMPRTYNGRQVTLKKFRLTDTIQLRFIDDSHRVDMDVTFKSEAEKPEDQRTIQSVNPFAFERAVRSFSCSGTGKDVNLNMELDPQYAAQISRWTVGPTKIFAIVIPHDYIDLKNNKECFSSLKNPTETVVKLVKNPRFLNAKRRNVVTFSVAKTDIWSQVNREQSVRIAHREMNVSPFTKRATAEEKGPLWNFEHDLSPATQNVNRRMTAENVKTNLDKSIVKGSAQADMAWKQTCIKNIFTGKVHCVKWGLSRSKISGTTEISHSARVDIKKKKGGRSNAINGPSDPMLTLTRVNVTTPTFTIVAPVPLLGFSVPGVFDIGANTASSCPWTIDWDGGLTSKPQIQFGSCTLPGTPKFITNPGQALKIKSHDNALYLGPDPNALAARRTNARNAILAAVPAAPSKGSRQSAHVRLGVNVIPSLNLGLKVFGLDTVNAGVVTPLDLGVNTDWDTQKTEQCPANNVAIYADGRAAIMIKGTFFGFDKTFAPIYSPVLNSPAVCIKV</sequence>
<protein>
    <submittedName>
        <fullName evidence="2">Uncharacterized protein</fullName>
    </submittedName>
</protein>
<feature type="signal peptide" evidence="1">
    <location>
        <begin position="1"/>
        <end position="30"/>
    </location>
</feature>
<accession>A0A9P6RK92</accession>